<evidence type="ECO:0000313" key="3">
    <source>
        <dbReference type="Proteomes" id="UP000007257"/>
    </source>
</evidence>
<sequence length="102" mass="10925">MVVTEIPLTADNQTFSITLNGNSLTMRIVWRDTMGWILDLKDSSDTDLIAGIPLVTGVDLLAQYAYLGLGFGLAVACDEPGVEYPTQTGLGTTSHLYAVTES</sequence>
<organism evidence="2 3">
    <name type="scientific">Rahnella sp. (strain Y9602)</name>
    <dbReference type="NCBI Taxonomy" id="2703885"/>
    <lineage>
        <taxon>Bacteria</taxon>
        <taxon>Pseudomonadati</taxon>
        <taxon>Pseudomonadota</taxon>
        <taxon>Gammaproteobacteria</taxon>
        <taxon>Enterobacterales</taxon>
        <taxon>Yersiniaceae</taxon>
        <taxon>Rahnella</taxon>
    </lineage>
</organism>
<dbReference type="HOGENOM" id="CLU_174128_0_0_6"/>
<dbReference type="OrthoDB" id="5465444at2"/>
<protein>
    <submittedName>
        <fullName evidence="2">Putative bacteriophage protein</fullName>
    </submittedName>
</protein>
<dbReference type="RefSeq" id="WP_013578263.1">
    <property type="nucleotide sequence ID" value="NC_015062.1"/>
</dbReference>
<dbReference type="eggNOG" id="ENOG50334GX">
    <property type="taxonomic scope" value="Bacteria"/>
</dbReference>
<keyword evidence="2" id="KW-0614">Plasmid</keyword>
<gene>
    <name evidence="2" type="ordered locus">Rahaq_5007</name>
</gene>
<accession>A0A0H3FH54</accession>
<dbReference type="Proteomes" id="UP000007257">
    <property type="component" value="Plasmid pRAHAQ01"/>
</dbReference>
<proteinExistence type="predicted"/>
<dbReference type="KEGG" id="rah:Rahaq_5007"/>
<reference evidence="3" key="1">
    <citation type="submission" date="2011-01" db="EMBL/GenBank/DDBJ databases">
        <title>Complete sequence of plasmid1 of Rahnella sp. Y9602.</title>
        <authorList>
            <consortium name="US DOE Joint Genome Institute"/>
            <person name="Lucas S."/>
            <person name="Copeland A."/>
            <person name="Lapidus A."/>
            <person name="Cheng J.-F."/>
            <person name="Goodwin L."/>
            <person name="Pitluck S."/>
            <person name="Lu M."/>
            <person name="Detter J.C."/>
            <person name="Han C."/>
            <person name="Tapia R."/>
            <person name="Land M."/>
            <person name="Hauser L."/>
            <person name="Kyrpides N."/>
            <person name="Ivanova N."/>
            <person name="Ovchinnikova G."/>
            <person name="Pagani I."/>
            <person name="Sobecky P.A."/>
            <person name="Martinez R.J."/>
            <person name="Woyke T."/>
        </authorList>
    </citation>
    <scope>NUCLEOTIDE SEQUENCE [LARGE SCALE GENOMIC DNA]</scope>
    <source>
        <strain evidence="3">Y9602</strain>
        <plasmid evidence="3">pRAHAQ01</plasmid>
    </source>
</reference>
<feature type="domain" description="Cyanophage baseplate Pam3 plug gp18" evidence="1">
    <location>
        <begin position="4"/>
        <end position="100"/>
    </location>
</feature>
<name>A0A0H3FH54_RAHSY</name>
<evidence type="ECO:0000313" key="2">
    <source>
        <dbReference type="EMBL" id="ADW76582.1"/>
    </source>
</evidence>
<reference evidence="2 3" key="2">
    <citation type="journal article" date="2012" name="J. Bacteriol.">
        <title>Complete Genome Sequence of Rahnella sp. Strain Y9602, a Gammaproteobacterium Isolate from Metal- and Radionuclide-Contaminated Soil.</title>
        <authorList>
            <person name="Martinez R.J."/>
            <person name="Bruce D."/>
            <person name="Detter C."/>
            <person name="Goodwin L.A."/>
            <person name="Han J."/>
            <person name="Han C.S."/>
            <person name="Held B."/>
            <person name="Land M.L."/>
            <person name="Mikhailova N."/>
            <person name="Nolan M."/>
            <person name="Pennacchio L."/>
            <person name="Pitluck S."/>
            <person name="Tapia R."/>
            <person name="Woyke T."/>
            <person name="Sobecky P.A."/>
        </authorList>
    </citation>
    <scope>NUCLEOTIDE SEQUENCE [LARGE SCALE GENOMIC DNA]</scope>
    <source>
        <strain evidence="2 3">Y9602</strain>
        <plasmid evidence="2 3">pRAHAQ01</plasmid>
    </source>
</reference>
<dbReference type="Pfam" id="PF22479">
    <property type="entry name" value="Pam3_gp18"/>
    <property type="match status" value="1"/>
</dbReference>
<dbReference type="EMBL" id="CP002506">
    <property type="protein sequence ID" value="ADW76582.1"/>
    <property type="molecule type" value="Genomic_DNA"/>
</dbReference>
<dbReference type="InterPro" id="IPR054252">
    <property type="entry name" value="Pam3_gp18"/>
</dbReference>
<evidence type="ECO:0000259" key="1">
    <source>
        <dbReference type="Pfam" id="PF22479"/>
    </source>
</evidence>
<geneLocation type="plasmid" evidence="2 3">
    <name>pRAHAQ01</name>
</geneLocation>
<dbReference type="AlphaFoldDB" id="A0A0H3FH54"/>